<dbReference type="Gene3D" id="2.70.70.10">
    <property type="entry name" value="Glucose Permease (Domain IIA)"/>
    <property type="match status" value="1"/>
</dbReference>
<dbReference type="PANTHER" id="PTHR21666:SF270">
    <property type="entry name" value="MUREIN HYDROLASE ACTIVATOR ENVC"/>
    <property type="match status" value="1"/>
</dbReference>
<sequence>MAAEESPLPGRNTRAVELSLPFTGRWLIENSPARRVPSHGTDLFGGRYAIDFVGVDERHRTSGVSDWRTLFATEPPERFVAFGRTLLAPGGGTVVAVHDSEADHEARRSQLTLVPYALGQAGRARRGVGAIAGNHVVIALSEVDAHVVLAHCKSGSVRVSPGQRVTEGQHVADCGNSGNSTQPHVHLQVMDTRDPVTARGVPVEFRRFREWPGGRGRGQARIRERGVPGEGAVVEPLA</sequence>
<evidence type="ECO:0000313" key="3">
    <source>
        <dbReference type="Proteomes" id="UP001202244"/>
    </source>
</evidence>
<gene>
    <name evidence="2" type="ORF">MMF93_00360</name>
</gene>
<proteinExistence type="predicted"/>
<feature type="domain" description="M23ase beta-sheet core" evidence="1">
    <location>
        <begin position="131"/>
        <end position="196"/>
    </location>
</feature>
<dbReference type="EMBL" id="CP093846">
    <property type="protein sequence ID" value="UNS95085.1"/>
    <property type="molecule type" value="Genomic_DNA"/>
</dbReference>
<dbReference type="CDD" id="cd12797">
    <property type="entry name" value="M23_peptidase"/>
    <property type="match status" value="1"/>
</dbReference>
<organism evidence="2 3">
    <name type="scientific">Streptomyces tubbatahanensis</name>
    <dbReference type="NCBI Taxonomy" id="2923272"/>
    <lineage>
        <taxon>Bacteria</taxon>
        <taxon>Bacillati</taxon>
        <taxon>Actinomycetota</taxon>
        <taxon>Actinomycetes</taxon>
        <taxon>Kitasatosporales</taxon>
        <taxon>Streptomycetaceae</taxon>
        <taxon>Streptomyces</taxon>
    </lineage>
</organism>
<dbReference type="RefSeq" id="WP_242748452.1">
    <property type="nucleotide sequence ID" value="NZ_CP093846.1"/>
</dbReference>
<dbReference type="PANTHER" id="PTHR21666">
    <property type="entry name" value="PEPTIDASE-RELATED"/>
    <property type="match status" value="1"/>
</dbReference>
<dbReference type="InterPro" id="IPR050570">
    <property type="entry name" value="Cell_wall_metabolism_enzyme"/>
</dbReference>
<dbReference type="InterPro" id="IPR016047">
    <property type="entry name" value="M23ase_b-sheet_dom"/>
</dbReference>
<accession>A0ABY3XKZ8</accession>
<reference evidence="2 3" key="1">
    <citation type="journal article" date="2023" name="Microbiol. Spectr.">
        <title>Synergy between Genome Mining, Metabolomics, and Bioinformatics Uncovers Antibacterial Chlorinated Carbazole Alkaloids and Their Biosynthetic Gene Cluster from Streptomyces tubbatahanensis sp. nov., a Novel Actinomycete Isolated from Sulu Sea, Philippines.</title>
        <authorList>
            <person name="Tenebro C.P."/>
            <person name="Trono D.J.V.L."/>
            <person name="Balida L.A.P."/>
            <person name="Bayog L.K.A."/>
            <person name="Bruna J.R."/>
            <person name="Sabido E.M."/>
            <person name="Caspe D.P.C."/>
            <person name="de Los Santos E.L.C."/>
            <person name="Saludes J.P."/>
            <person name="Dalisay D.S."/>
        </authorList>
    </citation>
    <scope>NUCLEOTIDE SEQUENCE [LARGE SCALE GENOMIC DNA]</scope>
    <source>
        <strain evidence="2 3">DSD3025</strain>
    </source>
</reference>
<dbReference type="SUPFAM" id="SSF51261">
    <property type="entry name" value="Duplicated hybrid motif"/>
    <property type="match status" value="1"/>
</dbReference>
<protein>
    <submittedName>
        <fullName evidence="2">M23 family metallopeptidase</fullName>
    </submittedName>
</protein>
<dbReference type="Proteomes" id="UP001202244">
    <property type="component" value="Chromosome"/>
</dbReference>
<dbReference type="Pfam" id="PF01551">
    <property type="entry name" value="Peptidase_M23"/>
    <property type="match status" value="1"/>
</dbReference>
<evidence type="ECO:0000313" key="2">
    <source>
        <dbReference type="EMBL" id="UNS95085.1"/>
    </source>
</evidence>
<name>A0ABY3XKZ8_9ACTN</name>
<keyword evidence="3" id="KW-1185">Reference proteome</keyword>
<dbReference type="InterPro" id="IPR011055">
    <property type="entry name" value="Dup_hybrid_motif"/>
</dbReference>
<evidence type="ECO:0000259" key="1">
    <source>
        <dbReference type="Pfam" id="PF01551"/>
    </source>
</evidence>